<evidence type="ECO:0000313" key="2">
    <source>
        <dbReference type="Proteomes" id="UP001651158"/>
    </source>
</evidence>
<accession>A0ABR4QC32</accession>
<evidence type="ECO:0000313" key="1">
    <source>
        <dbReference type="EMBL" id="KAL5107081.1"/>
    </source>
</evidence>
<dbReference type="Proteomes" id="UP001651158">
    <property type="component" value="Unassembled WGS sequence"/>
</dbReference>
<keyword evidence="2" id="KW-1185">Reference proteome</keyword>
<dbReference type="EMBL" id="JAKROA010000005">
    <property type="protein sequence ID" value="KAL5107081.1"/>
    <property type="molecule type" value="Genomic_DNA"/>
</dbReference>
<comment type="caution">
    <text evidence="1">The sequence shown here is derived from an EMBL/GenBank/DDBJ whole genome shotgun (WGS) entry which is preliminary data.</text>
</comment>
<gene>
    <name evidence="1" type="ORF">TcWFU_008689</name>
</gene>
<organism evidence="1 2">
    <name type="scientific">Taenia crassiceps</name>
    <dbReference type="NCBI Taxonomy" id="6207"/>
    <lineage>
        <taxon>Eukaryota</taxon>
        <taxon>Metazoa</taxon>
        <taxon>Spiralia</taxon>
        <taxon>Lophotrochozoa</taxon>
        <taxon>Platyhelminthes</taxon>
        <taxon>Cestoda</taxon>
        <taxon>Eucestoda</taxon>
        <taxon>Cyclophyllidea</taxon>
        <taxon>Taeniidae</taxon>
        <taxon>Taenia</taxon>
    </lineage>
</organism>
<reference evidence="1 2" key="1">
    <citation type="journal article" date="2022" name="Front. Cell. Infect. Microbiol.">
        <title>The Genomes of Two Strains of Taenia crassiceps the Animal Model for the Study of Human Cysticercosis.</title>
        <authorList>
            <person name="Bobes R.J."/>
            <person name="Estrada K."/>
            <person name="Rios-Valencia D.G."/>
            <person name="Calderon-Gallegos A."/>
            <person name="de la Torre P."/>
            <person name="Carrero J.C."/>
            <person name="Sanchez-Flores A."/>
            <person name="Laclette J.P."/>
        </authorList>
    </citation>
    <scope>NUCLEOTIDE SEQUENCE [LARGE SCALE GENOMIC DNA]</scope>
    <source>
        <strain evidence="1">WFUcys</strain>
    </source>
</reference>
<proteinExistence type="predicted"/>
<name>A0ABR4QC32_9CEST</name>
<protein>
    <submittedName>
        <fullName evidence="1">Uncharacterized protein</fullName>
    </submittedName>
</protein>
<sequence length="338" mass="39257">MPEHHLTCIPHQPYSAPRHGDLLIDLYYLDPDTPMMEFTPDFGCVANGQGIKIPLFIGAPLMLLRRRQGEEIANNSDSFVSRISGRPAYHPTPEACQCEVCQEVKWLLNDCQCYDECQVRWCSRDSAFIFEIFKEVLSRIKEKLVFYSLIHYEFVKLNQFYIPRVLCPSGEKDSPEPNVEFEIFLKMQTFHILNDKKDQDIYTDVFCCIMANLIRMLRAYVAGELRCVEGDPNCHDYIFRALRTHPREMARAMVGLASALSPRIIDLQKNYYVSCEYATFISARDEEDLYLWSAMNCMRSLLVLNSIDPFDRTAEWKVMEDIMSDPTVKEYVETLNAV</sequence>